<evidence type="ECO:0000256" key="7">
    <source>
        <dbReference type="ARBA" id="ARBA00022741"/>
    </source>
</evidence>
<dbReference type="CDD" id="cd14066">
    <property type="entry name" value="STKc_IRAK"/>
    <property type="match status" value="1"/>
</dbReference>
<feature type="domain" description="Protein kinase" evidence="19">
    <location>
        <begin position="526"/>
        <end position="811"/>
    </location>
</feature>
<dbReference type="PROSITE" id="PS00108">
    <property type="entry name" value="PROTEIN_KINASE_ST"/>
    <property type="match status" value="1"/>
</dbReference>
<dbReference type="PROSITE" id="PS00107">
    <property type="entry name" value="PROTEIN_KINASE_ATP"/>
    <property type="match status" value="1"/>
</dbReference>
<dbReference type="GO" id="GO:0005524">
    <property type="term" value="F:ATP binding"/>
    <property type="evidence" value="ECO:0007669"/>
    <property type="project" value="UniProtKB-UniRule"/>
</dbReference>
<dbReference type="InterPro" id="IPR011009">
    <property type="entry name" value="Kinase-like_dom_sf"/>
</dbReference>
<keyword evidence="3 15" id="KW-0723">Serine/threonine-protein kinase</keyword>
<name>A0AAP0EK68_9MAGN</name>
<dbReference type="PROSITE" id="PS50948">
    <property type="entry name" value="PAN"/>
    <property type="match status" value="1"/>
</dbReference>
<dbReference type="InterPro" id="IPR001480">
    <property type="entry name" value="Bulb-type_lectin_dom"/>
</dbReference>
<dbReference type="EC" id="2.7.11.1" evidence="15"/>
<protein>
    <recommendedName>
        <fullName evidence="15">Receptor-like serine/threonine-protein kinase</fullName>
        <ecNumber evidence="15">2.7.11.1</ecNumber>
    </recommendedName>
</protein>
<evidence type="ECO:0000256" key="12">
    <source>
        <dbReference type="ARBA" id="ARBA00023157"/>
    </source>
</evidence>
<evidence type="ECO:0000256" key="14">
    <source>
        <dbReference type="ARBA" id="ARBA00023180"/>
    </source>
</evidence>
<dbReference type="Gene3D" id="3.30.200.20">
    <property type="entry name" value="Phosphorylase Kinase, domain 1"/>
    <property type="match status" value="1"/>
</dbReference>
<dbReference type="PROSITE" id="PS50927">
    <property type="entry name" value="BULB_LECTIN"/>
    <property type="match status" value="1"/>
</dbReference>
<dbReference type="InterPro" id="IPR003609">
    <property type="entry name" value="Pan_app"/>
</dbReference>
<dbReference type="AlphaFoldDB" id="A0AAP0EK68"/>
<dbReference type="Proteomes" id="UP001420932">
    <property type="component" value="Unassembled WGS sequence"/>
</dbReference>
<organism evidence="22 23">
    <name type="scientific">Stephania yunnanensis</name>
    <dbReference type="NCBI Taxonomy" id="152371"/>
    <lineage>
        <taxon>Eukaryota</taxon>
        <taxon>Viridiplantae</taxon>
        <taxon>Streptophyta</taxon>
        <taxon>Embryophyta</taxon>
        <taxon>Tracheophyta</taxon>
        <taxon>Spermatophyta</taxon>
        <taxon>Magnoliopsida</taxon>
        <taxon>Ranunculales</taxon>
        <taxon>Menispermaceae</taxon>
        <taxon>Menispermoideae</taxon>
        <taxon>Cissampelideae</taxon>
        <taxon>Stephania</taxon>
    </lineage>
</organism>
<keyword evidence="12" id="KW-1015">Disulfide bond</keyword>
<keyword evidence="14" id="KW-0325">Glycoprotein</keyword>
<evidence type="ECO:0000256" key="5">
    <source>
        <dbReference type="ARBA" id="ARBA00022692"/>
    </source>
</evidence>
<keyword evidence="7 15" id="KW-0547">Nucleotide-binding</keyword>
<dbReference type="FunFam" id="3.30.200.20:FF:000330">
    <property type="entry name" value="G-type lectin S-receptor-like serine/threonine-protein kinase At4g03230"/>
    <property type="match status" value="1"/>
</dbReference>
<evidence type="ECO:0000256" key="17">
    <source>
        <dbReference type="SAM" id="Phobius"/>
    </source>
</evidence>
<dbReference type="SMART" id="SM00220">
    <property type="entry name" value="S_TKc"/>
    <property type="match status" value="1"/>
</dbReference>
<reference evidence="22 23" key="1">
    <citation type="submission" date="2024-01" db="EMBL/GenBank/DDBJ databases">
        <title>Genome assemblies of Stephania.</title>
        <authorList>
            <person name="Yang L."/>
        </authorList>
    </citation>
    <scope>NUCLEOTIDE SEQUENCE [LARGE SCALE GENOMIC DNA]</scope>
    <source>
        <strain evidence="22">YNDBR</strain>
        <tissue evidence="22">Leaf</tissue>
    </source>
</reference>
<comment type="catalytic activity">
    <reaction evidence="15">
        <text>L-seryl-[protein] + ATP = O-phospho-L-seryl-[protein] + ADP + H(+)</text>
        <dbReference type="Rhea" id="RHEA:17989"/>
        <dbReference type="Rhea" id="RHEA-COMP:9863"/>
        <dbReference type="Rhea" id="RHEA-COMP:11604"/>
        <dbReference type="ChEBI" id="CHEBI:15378"/>
        <dbReference type="ChEBI" id="CHEBI:29999"/>
        <dbReference type="ChEBI" id="CHEBI:30616"/>
        <dbReference type="ChEBI" id="CHEBI:83421"/>
        <dbReference type="ChEBI" id="CHEBI:456216"/>
        <dbReference type="EC" id="2.7.11.1"/>
    </reaction>
</comment>
<evidence type="ECO:0000256" key="1">
    <source>
        <dbReference type="ARBA" id="ARBA00004251"/>
    </source>
</evidence>
<keyword evidence="5 17" id="KW-0812">Transmembrane</keyword>
<evidence type="ECO:0000256" key="8">
    <source>
        <dbReference type="ARBA" id="ARBA00022777"/>
    </source>
</evidence>
<dbReference type="PANTHER" id="PTHR27002">
    <property type="entry name" value="RECEPTOR-LIKE SERINE/THREONINE-PROTEIN KINASE SD1-8"/>
    <property type="match status" value="1"/>
</dbReference>
<sequence>MVLLLSIALLVLYSFFNNNLCYSTDDTITQNNFLRDGDTIVSNGGIYALGFFSPGNSQKRYVGIWFNKVPELTVVWVANRADPINSSSSSGLLKIDDRANLVILNGNQTNPVWSNNISVPTTEKTNSSSLVYKLLDSGNLVLVEENMGNRGAVFLWESFDYPTNTHLPGMKLGLNLKSGSNWSLTSWKTRDDPSNGDYICGMDRTKPPELYTKRGSKLIWRTGPWNGQAWNGIPEMMGTFVLNYTVVSNPDEVYFMFDVHNASIFTRVVLDELGVIQRFTWVEDTKKWNNFWSGPGDSCDNYGKCGSFGSCNSNNALICSCLPGFKPKSERDWYLKDGSQGCVRKREALCGEGDGFLKLDKVRLPDTLNARVDMSLGIEDCPIACRNNCSCTGYASAYLNGSGCLAWFGDLVDTREYTDGGQDFFVRVDAIELENSKRGSRGSSSNKKKVVLLCVVIVGGLLIFISALYCWFKKGKRRGLARREGLRRLPIFNLSTNLEETSEETNAKFELPTFDLNTVMVATENFSLQNELGSGGFGCVYKGKLPDGREIAVKRLSKNSGQGVKEFKNEVVLIAKLQHRNLVQILGCCVEEEEKMLIYEYMPNKSLNFLLFDQTRSRSLDWKMRKDIILGIARGVLYLHQDSRLRIIHRDLKASNILLDAEMNPKISDFGMARIFGGNQTQGNTNRVVGTFGYMPPEYAMDGLFSTKSDVFSFGVLLLEIICGKKNSGFFCEDPSMNLIQHVWELWEDGRPLELVDPSMGDSFSDQEVMKFIQVGILCVQENANDRPTMSSVVFMLGNETTIPTPRQPAFIVTYNLNLPEDSTTRTGSCSANEMSTTIVECR</sequence>
<evidence type="ECO:0000259" key="20">
    <source>
        <dbReference type="PROSITE" id="PS50927"/>
    </source>
</evidence>
<feature type="chain" id="PRO_5042862105" description="Receptor-like serine/threonine-protein kinase" evidence="18">
    <location>
        <begin position="24"/>
        <end position="843"/>
    </location>
</feature>
<feature type="transmembrane region" description="Helical" evidence="17">
    <location>
        <begin position="450"/>
        <end position="472"/>
    </location>
</feature>
<dbReference type="SUPFAM" id="SSF51110">
    <property type="entry name" value="alpha-D-mannose-specific plant lectins"/>
    <property type="match status" value="1"/>
</dbReference>
<dbReference type="InterPro" id="IPR024171">
    <property type="entry name" value="SRK-like_kinase"/>
</dbReference>
<evidence type="ECO:0000256" key="11">
    <source>
        <dbReference type="ARBA" id="ARBA00023136"/>
    </source>
</evidence>
<keyword evidence="2" id="KW-1003">Cell membrane</keyword>
<keyword evidence="6 18" id="KW-0732">Signal</keyword>
<comment type="caution">
    <text evidence="22">The sequence shown here is derived from an EMBL/GenBank/DDBJ whole genome shotgun (WGS) entry which is preliminary data.</text>
</comment>
<evidence type="ECO:0000256" key="13">
    <source>
        <dbReference type="ARBA" id="ARBA00023170"/>
    </source>
</evidence>
<evidence type="ECO:0000256" key="18">
    <source>
        <dbReference type="SAM" id="SignalP"/>
    </source>
</evidence>
<keyword evidence="11 17" id="KW-0472">Membrane</keyword>
<evidence type="ECO:0000259" key="21">
    <source>
        <dbReference type="PROSITE" id="PS50948"/>
    </source>
</evidence>
<keyword evidence="23" id="KW-1185">Reference proteome</keyword>
<proteinExistence type="inferred from homology"/>
<keyword evidence="8 15" id="KW-0418">Kinase</keyword>
<dbReference type="InterPro" id="IPR017441">
    <property type="entry name" value="Protein_kinase_ATP_BS"/>
</dbReference>
<feature type="binding site" evidence="16">
    <location>
        <position position="554"/>
    </location>
    <ligand>
        <name>ATP</name>
        <dbReference type="ChEBI" id="CHEBI:30616"/>
    </ligand>
</feature>
<keyword evidence="10 17" id="KW-1133">Transmembrane helix</keyword>
<evidence type="ECO:0000256" key="2">
    <source>
        <dbReference type="ARBA" id="ARBA00022475"/>
    </source>
</evidence>
<dbReference type="Pfam" id="PF00954">
    <property type="entry name" value="S_locus_glycop"/>
    <property type="match status" value="1"/>
</dbReference>
<comment type="catalytic activity">
    <reaction evidence="15">
        <text>L-threonyl-[protein] + ATP = O-phospho-L-threonyl-[protein] + ADP + H(+)</text>
        <dbReference type="Rhea" id="RHEA:46608"/>
        <dbReference type="Rhea" id="RHEA-COMP:11060"/>
        <dbReference type="Rhea" id="RHEA-COMP:11605"/>
        <dbReference type="ChEBI" id="CHEBI:15378"/>
        <dbReference type="ChEBI" id="CHEBI:30013"/>
        <dbReference type="ChEBI" id="CHEBI:30616"/>
        <dbReference type="ChEBI" id="CHEBI:61977"/>
        <dbReference type="ChEBI" id="CHEBI:456216"/>
        <dbReference type="EC" id="2.7.11.1"/>
    </reaction>
</comment>
<dbReference type="SMART" id="SM00473">
    <property type="entry name" value="PAN_AP"/>
    <property type="match status" value="1"/>
</dbReference>
<feature type="signal peptide" evidence="18">
    <location>
        <begin position="1"/>
        <end position="23"/>
    </location>
</feature>
<dbReference type="GO" id="GO:0005886">
    <property type="term" value="C:plasma membrane"/>
    <property type="evidence" value="ECO:0007669"/>
    <property type="project" value="UniProtKB-SubCell"/>
</dbReference>
<dbReference type="Pfam" id="PF08276">
    <property type="entry name" value="PAN_2"/>
    <property type="match status" value="1"/>
</dbReference>
<dbReference type="FunFam" id="2.90.10.10:FF:000005">
    <property type="entry name" value="G-type lectin S-receptor-like serine/threonine-protein kinase"/>
    <property type="match status" value="1"/>
</dbReference>
<dbReference type="EMBL" id="JBBNAF010000012">
    <property type="protein sequence ID" value="KAK9092237.1"/>
    <property type="molecule type" value="Genomic_DNA"/>
</dbReference>
<dbReference type="InterPro" id="IPR036426">
    <property type="entry name" value="Bulb-type_lectin_dom_sf"/>
</dbReference>
<gene>
    <name evidence="22" type="ORF">Syun_027148</name>
</gene>
<dbReference type="PROSITE" id="PS50011">
    <property type="entry name" value="PROTEIN_KINASE_DOM"/>
    <property type="match status" value="1"/>
</dbReference>
<dbReference type="InterPro" id="IPR000858">
    <property type="entry name" value="S_locus_glycoprot_dom"/>
</dbReference>
<dbReference type="Gene3D" id="1.10.510.10">
    <property type="entry name" value="Transferase(Phosphotransferase) domain 1"/>
    <property type="match status" value="1"/>
</dbReference>
<dbReference type="InterPro" id="IPR001245">
    <property type="entry name" value="Ser-Thr/Tyr_kinase_cat_dom"/>
</dbReference>
<dbReference type="GO" id="GO:0048544">
    <property type="term" value="P:recognition of pollen"/>
    <property type="evidence" value="ECO:0007669"/>
    <property type="project" value="InterPro"/>
</dbReference>
<dbReference type="PANTHER" id="PTHR27002:SF1095">
    <property type="entry name" value="G-TYPE LECTIN S-RECEPTOR-LIKE SERINE_THREONINE-PROTEIN KINASE RKS1"/>
    <property type="match status" value="1"/>
</dbReference>
<evidence type="ECO:0000256" key="6">
    <source>
        <dbReference type="ARBA" id="ARBA00022729"/>
    </source>
</evidence>
<dbReference type="CDD" id="cd00028">
    <property type="entry name" value="B_lectin"/>
    <property type="match status" value="1"/>
</dbReference>
<dbReference type="InterPro" id="IPR000719">
    <property type="entry name" value="Prot_kinase_dom"/>
</dbReference>
<dbReference type="Gene3D" id="2.90.10.10">
    <property type="entry name" value="Bulb-type lectin domain"/>
    <property type="match status" value="1"/>
</dbReference>
<evidence type="ECO:0000256" key="9">
    <source>
        <dbReference type="ARBA" id="ARBA00022840"/>
    </source>
</evidence>
<dbReference type="GO" id="GO:0004674">
    <property type="term" value="F:protein serine/threonine kinase activity"/>
    <property type="evidence" value="ECO:0007669"/>
    <property type="project" value="UniProtKB-KW"/>
</dbReference>
<keyword evidence="9 15" id="KW-0067">ATP-binding</keyword>
<evidence type="ECO:0000256" key="10">
    <source>
        <dbReference type="ARBA" id="ARBA00022989"/>
    </source>
</evidence>
<feature type="domain" description="Bulb-type lectin" evidence="20">
    <location>
        <begin position="25"/>
        <end position="155"/>
    </location>
</feature>
<evidence type="ECO:0000256" key="15">
    <source>
        <dbReference type="PIRNR" id="PIRNR000641"/>
    </source>
</evidence>
<dbReference type="Pfam" id="PF01453">
    <property type="entry name" value="B_lectin"/>
    <property type="match status" value="1"/>
</dbReference>
<dbReference type="FunFam" id="1.10.510.10:FF:000060">
    <property type="entry name" value="G-type lectin S-receptor-like serine/threonine-protein kinase"/>
    <property type="match status" value="1"/>
</dbReference>
<dbReference type="SMART" id="SM00108">
    <property type="entry name" value="B_lectin"/>
    <property type="match status" value="1"/>
</dbReference>
<dbReference type="CDD" id="cd01098">
    <property type="entry name" value="PAN_AP_plant"/>
    <property type="match status" value="1"/>
</dbReference>
<dbReference type="SUPFAM" id="SSF56112">
    <property type="entry name" value="Protein kinase-like (PK-like)"/>
    <property type="match status" value="1"/>
</dbReference>
<comment type="similarity">
    <text evidence="15">Belongs to the protein kinase superfamily. Ser/Thr protein kinase family.</text>
</comment>
<evidence type="ECO:0000259" key="19">
    <source>
        <dbReference type="PROSITE" id="PS50011"/>
    </source>
</evidence>
<dbReference type="Pfam" id="PF07714">
    <property type="entry name" value="PK_Tyr_Ser-Thr"/>
    <property type="match status" value="1"/>
</dbReference>
<accession>A0AAP0EK68</accession>
<evidence type="ECO:0000313" key="23">
    <source>
        <dbReference type="Proteomes" id="UP001420932"/>
    </source>
</evidence>
<dbReference type="PIRSF" id="PIRSF000641">
    <property type="entry name" value="SRK"/>
    <property type="match status" value="1"/>
</dbReference>
<feature type="domain" description="Apple" evidence="21">
    <location>
        <begin position="350"/>
        <end position="429"/>
    </location>
</feature>
<comment type="subcellular location">
    <subcellularLocation>
        <location evidence="1">Cell membrane</location>
        <topology evidence="1">Single-pass type I membrane protein</topology>
    </subcellularLocation>
</comment>
<dbReference type="InterPro" id="IPR008271">
    <property type="entry name" value="Ser/Thr_kinase_AS"/>
</dbReference>
<evidence type="ECO:0000256" key="3">
    <source>
        <dbReference type="ARBA" id="ARBA00022527"/>
    </source>
</evidence>
<evidence type="ECO:0000313" key="22">
    <source>
        <dbReference type="EMBL" id="KAK9092237.1"/>
    </source>
</evidence>
<keyword evidence="13" id="KW-0675">Receptor</keyword>
<keyword evidence="4 15" id="KW-0808">Transferase</keyword>
<evidence type="ECO:0000256" key="16">
    <source>
        <dbReference type="PROSITE-ProRule" id="PRU10141"/>
    </source>
</evidence>
<evidence type="ECO:0000256" key="4">
    <source>
        <dbReference type="ARBA" id="ARBA00022679"/>
    </source>
</evidence>